<evidence type="ECO:0000259" key="1">
    <source>
        <dbReference type="SMART" id="SM00635"/>
    </source>
</evidence>
<organism evidence="2 3">
    <name type="scientific">Mahella australiensis (strain DSM 15567 / CIP 107919 / 50-1 BON)</name>
    <dbReference type="NCBI Taxonomy" id="697281"/>
    <lineage>
        <taxon>Bacteria</taxon>
        <taxon>Bacillati</taxon>
        <taxon>Bacillota</taxon>
        <taxon>Clostridia</taxon>
        <taxon>Thermoanaerobacterales</taxon>
        <taxon>Thermoanaerobacterales Family IV. Incertae Sedis</taxon>
        <taxon>Mahella</taxon>
    </lineage>
</organism>
<feature type="domain" description="BIG2" evidence="1">
    <location>
        <begin position="1204"/>
        <end position="1285"/>
    </location>
</feature>
<dbReference type="HOGENOM" id="CLU_236149_0_0_9"/>
<dbReference type="NCBIfam" id="NF047446">
    <property type="entry name" value="barrel_OmpL47"/>
    <property type="match status" value="1"/>
</dbReference>
<reference evidence="3" key="1">
    <citation type="submission" date="2010-11" db="EMBL/GenBank/DDBJ databases">
        <title>The complete genome of Mahella australiensis DSM 15567.</title>
        <authorList>
            <consortium name="US DOE Joint Genome Institute (JGI-PGF)"/>
            <person name="Lucas S."/>
            <person name="Copeland A."/>
            <person name="Lapidus A."/>
            <person name="Bruce D."/>
            <person name="Goodwin L."/>
            <person name="Pitluck S."/>
            <person name="Kyrpides N."/>
            <person name="Mavromatis K."/>
            <person name="Pagani I."/>
            <person name="Ivanova N."/>
            <person name="Teshima H."/>
            <person name="Brettin T."/>
            <person name="Detter J.C."/>
            <person name="Han C."/>
            <person name="Tapia R."/>
            <person name="Land M."/>
            <person name="Hauser L."/>
            <person name="Markowitz V."/>
            <person name="Cheng J.-F."/>
            <person name="Hugenholtz P."/>
            <person name="Woyke T."/>
            <person name="Wu D."/>
            <person name="Spring S."/>
            <person name="Pukall R."/>
            <person name="Steenblock K."/>
            <person name="Schneider S."/>
            <person name="Klenk H.-P."/>
            <person name="Eisen J.A."/>
        </authorList>
    </citation>
    <scope>NUCLEOTIDE SEQUENCE [LARGE SCALE GENOMIC DNA]</scope>
    <source>
        <strain evidence="3">DSM 15567 / CIP 107919 / 50-1 BON</strain>
    </source>
</reference>
<dbReference type="RefSeq" id="WP_013782240.1">
    <property type="nucleotide sequence ID" value="NC_015520.1"/>
</dbReference>
<dbReference type="PANTHER" id="PTHR36453:SF1">
    <property type="entry name" value="RIGHT HANDED BETA HELIX DOMAIN-CONTAINING PROTEIN"/>
    <property type="match status" value="1"/>
</dbReference>
<dbReference type="Pfam" id="PF22888">
    <property type="entry name" value="FIMAH"/>
    <property type="match status" value="2"/>
</dbReference>
<dbReference type="SUPFAM" id="SSF51126">
    <property type="entry name" value="Pectin lyase-like"/>
    <property type="match status" value="1"/>
</dbReference>
<dbReference type="SMART" id="SM00710">
    <property type="entry name" value="PbH1"/>
    <property type="match status" value="9"/>
</dbReference>
<dbReference type="InterPro" id="IPR012334">
    <property type="entry name" value="Pectin_lyas_fold"/>
</dbReference>
<dbReference type="InterPro" id="IPR048482">
    <property type="entry name" value="GH141_ins"/>
</dbReference>
<dbReference type="Gene3D" id="2.60.120.200">
    <property type="match status" value="1"/>
</dbReference>
<evidence type="ECO:0000313" key="3">
    <source>
        <dbReference type="Proteomes" id="UP000008457"/>
    </source>
</evidence>
<dbReference type="Proteomes" id="UP000008457">
    <property type="component" value="Chromosome"/>
</dbReference>
<dbReference type="Gene3D" id="3.30.1920.20">
    <property type="match status" value="1"/>
</dbReference>
<dbReference type="InterPro" id="IPR008964">
    <property type="entry name" value="Invasin/intimin_cell_adhesion"/>
</dbReference>
<dbReference type="SMART" id="SM00635">
    <property type="entry name" value="BID_2"/>
    <property type="match status" value="3"/>
</dbReference>
<dbReference type="Pfam" id="PF21231">
    <property type="entry name" value="GH141_M"/>
    <property type="match status" value="1"/>
</dbReference>
<dbReference type="STRING" id="697281.Mahau_2681"/>
<dbReference type="EMBL" id="CP002360">
    <property type="protein sequence ID" value="AEE97817.1"/>
    <property type="molecule type" value="Genomic_DNA"/>
</dbReference>
<gene>
    <name evidence="2" type="ordered locus">Mahau_2681</name>
</gene>
<evidence type="ECO:0000313" key="2">
    <source>
        <dbReference type="EMBL" id="AEE97817.1"/>
    </source>
</evidence>
<reference evidence="2 3" key="2">
    <citation type="journal article" date="2011" name="Stand. Genomic Sci.">
        <title>Complete genome sequence of Mahella australiensis type strain (50-1 BON).</title>
        <authorList>
            <person name="Sikorski J."/>
            <person name="Teshima H."/>
            <person name="Nolan M."/>
            <person name="Lucas S."/>
            <person name="Hammon N."/>
            <person name="Deshpande S."/>
            <person name="Cheng J.F."/>
            <person name="Pitluck S."/>
            <person name="Liolios K."/>
            <person name="Pagani I."/>
            <person name="Ivanova N."/>
            <person name="Huntemann M."/>
            <person name="Mavromatis K."/>
            <person name="Ovchinikova G."/>
            <person name="Pati A."/>
            <person name="Tapia R."/>
            <person name="Han C."/>
            <person name="Goodwin L."/>
            <person name="Chen A."/>
            <person name="Palaniappan K."/>
            <person name="Land M."/>
            <person name="Hauser L."/>
            <person name="Ngatchou-Djao O.D."/>
            <person name="Rohde M."/>
            <person name="Pukall R."/>
            <person name="Spring S."/>
            <person name="Abt B."/>
            <person name="Goker M."/>
            <person name="Detter J.C."/>
            <person name="Woyke T."/>
            <person name="Bristow J."/>
            <person name="Markowitz V."/>
            <person name="Hugenholtz P."/>
            <person name="Eisen J.A."/>
            <person name="Kyrpides N.C."/>
            <person name="Klenk H.P."/>
            <person name="Lapidus A."/>
        </authorList>
    </citation>
    <scope>NUCLEOTIDE SEQUENCE [LARGE SCALE GENOMIC DNA]</scope>
    <source>
        <strain evidence="3">DSM 15567 / CIP 107919 / 50-1 BON</strain>
    </source>
</reference>
<name>F3ZYP9_MAHA5</name>
<dbReference type="Pfam" id="PF13229">
    <property type="entry name" value="Beta_helix"/>
    <property type="match status" value="1"/>
</dbReference>
<proteinExistence type="predicted"/>
<keyword evidence="3" id="KW-1185">Reference proteome</keyword>
<dbReference type="InterPro" id="IPR003343">
    <property type="entry name" value="Big_2"/>
</dbReference>
<dbReference type="SUPFAM" id="SSF49373">
    <property type="entry name" value="Invasin/intimin cell-adhesion fragments"/>
    <property type="match status" value="3"/>
</dbReference>
<dbReference type="PANTHER" id="PTHR36453">
    <property type="entry name" value="SECRETED PROTEIN-RELATED"/>
    <property type="match status" value="1"/>
</dbReference>
<sequence>MLTKLKKWGVYLLTLALVLTSLGTGFVIGPGITSAKAETGDILYEGFDTRAIGNFPAGNGWWAGDYYGAHTIAVEQDAYFGSNKMLKIRNNGWHPDREHYPLPATVGIAKTDLDIAKSFIVEEKVYITEISSSPKDLMTIVLFIPNAAGGTSQYRVNTVRFNGENILAYNDNTWEQLQTFQINTPYDIKAVLHVDQDPETQDTYDVYINGAKKAEGLHLQGGKNMTDDIDKKIKRIDFVTLGFAEDGEEMYADDFRVYYLQLAEIRPTLSLSKIGVGETSAITVTGIMNDGDSIVNDFDSLSFESADPDIAQVSGDGVITGISTGDTVITVTAVYDGVTKTATVPITVDKSEDASLKSIELDGVELDDFNPSMTEYNVIMPEGATSPPNVTAEPNFAGATVAITQALSIPGKAIIDVTAQDGITKRTYIINFREWDWGRDFYISPNGNDNWSGTIDQPNAEGTDGPFKTIQGAKEVIRQRIASGMTSDINVFLRQGEYYIDSTIEFDENDSGKDGYKITYKNYPGEKPVLVGGQRIINWEPYSGHIYKANVGTGWVFDNLTEDDAMAIEARYPNTGYNIAARTVSEGSKSQIGFNDGDIPPISNLKDLTVYIWPGGGIAWFANELPVASIDYTNKIITLNGQATYDTAMGSRYFLKGALELLDQPGEFYLDKTNGVLYYWPKGLEAGKQIDDLNIVAPKVKRIIQVKGSSEVAPANNIQFEGLTLNTTNGPANEGAIYIQNGKNISVKDCKIYSTGGSAIQMRGWAQGNTVYGNNIHDIGFNGVEASSGTAFSSKYINKSNRIENNHIYSVGRLIGHGVGVLLYMSGDNIVAHNKIHDTPRFGIQFGGEWPETLIGRTIDGIAVTKDNVFDFEHTRDNKVEYNDVYNCMNDSQDGGPIYSMATGVGNVINNNYVHDSSIPFSFGFGIYADRNSDYVTISNNVVSGLQKTDGGTTRYGIFVNPATNTKVFNNIIADNNTPQGAIGVGVSGWGVIGDFNIQRNIIYNSGDYIYGFGGWDETRGKFADFNTFFNNNDEYKISGAPFASDLLSWKASGKYDQYSQAKDPIFIDPDNLDYRLRYDSPAYALGFKDIDFDSIGLLSDFKFADPADPLDKVFIQSEDNKPTFNLTIGQSKDLNITGKSRMGYFMDLSNADISYESDNNEVATVNADGKITAIGEGIAKITVAVSKDGVAKSALVYVMVEDSVDKIETIVPTTVLGIGGSQKILSYGISKYGQIMDIGQSVKYSSSDANIAEVADDGTVTAKAVGNATITLTANGKSTDVSFTVVDKKISQLKLEMPSNRNIIPPGDEVGLLVRALYDDGTEADLSDAELTYTSSDESVISIMEVLNEGHNQILRLRANAEEGTAIITVVINGLGMGNSIKVVVGEDQVTEPWRTTAFGPLTDGYAKETQDGYVIVTDGRNVWGTADQCYYLYRNVFAQEDSEISVSAKIDSLQAVTTDTSSGIMIRETNDADSRMVHYRILPDGTLRFVYRSEKGGNCAYKMPAATLKFPAELKLTKNGDKFTAYYKEGDEWKEAGSINIDIGNTVTAGIAVFSVIDGNFTRSEISDLSVEYVSGDSQAPITTANISGEQSSGWYTSDVTVTLAATDDVSGIARTEYSMDSGQTWETYSQPIVLTGDGQYVIMHRSVDKAGNVEEAKTVALAIDKTAPVFNLTVNGTPFEDGSVFEDYQPLSFAVEAEDNLSGIATSSVVVDGEPYQPDTKMDFVGKLGQHSISAVVGDKAGNMSEANYAFEITTSIDSMQGLLNRYKTSGDIKNPLFMQLSNDLKQAEFFMDKGEEQLGVDNEDGDKGLGIGRRIKDLIEKIRDKVEQKLAEANLKMAVKGMEDFKNHLNNKAMSRFVSENAKTALNADADAFIEAWTKE</sequence>
<dbReference type="InterPro" id="IPR054470">
    <property type="entry name" value="FIMAH_dom"/>
</dbReference>
<accession>F3ZYP9</accession>
<protein>
    <submittedName>
        <fullName evidence="2">Ig domain protein group 2 domain protein</fullName>
    </submittedName>
</protein>
<dbReference type="InterPro" id="IPR058094">
    <property type="entry name" value="Ig-like_OmpL47-like"/>
</dbReference>
<dbReference type="InterPro" id="IPR011050">
    <property type="entry name" value="Pectin_lyase_fold/virulence"/>
</dbReference>
<dbReference type="eggNOG" id="COG5492">
    <property type="taxonomic scope" value="Bacteria"/>
</dbReference>
<dbReference type="InterPro" id="IPR039448">
    <property type="entry name" value="Beta_helix"/>
</dbReference>
<dbReference type="Pfam" id="PF02368">
    <property type="entry name" value="Big_2"/>
    <property type="match status" value="2"/>
</dbReference>
<feature type="domain" description="BIG2" evidence="1">
    <location>
        <begin position="261"/>
        <end position="345"/>
    </location>
</feature>
<dbReference type="Gene3D" id="2.60.40.1080">
    <property type="match status" value="4"/>
</dbReference>
<dbReference type="OrthoDB" id="340819at2"/>
<dbReference type="InterPro" id="IPR006626">
    <property type="entry name" value="PbH1"/>
</dbReference>
<dbReference type="Gene3D" id="2.160.20.10">
    <property type="entry name" value="Single-stranded right-handed beta-helix, Pectin lyase-like"/>
    <property type="match status" value="3"/>
</dbReference>
<dbReference type="KEGG" id="mas:Mahau_2681"/>
<feature type="domain" description="BIG2" evidence="1">
    <location>
        <begin position="1119"/>
        <end position="1197"/>
    </location>
</feature>